<gene>
    <name evidence="1" type="ORF">LTS18_007103</name>
</gene>
<evidence type="ECO:0000313" key="1">
    <source>
        <dbReference type="EMBL" id="KAK3061065.1"/>
    </source>
</evidence>
<accession>A0ACC3D3A4</accession>
<reference evidence="1" key="1">
    <citation type="submission" date="2024-09" db="EMBL/GenBank/DDBJ databases">
        <title>Black Yeasts Isolated from many extreme environments.</title>
        <authorList>
            <person name="Coleine C."/>
            <person name="Stajich J.E."/>
            <person name="Selbmann L."/>
        </authorList>
    </citation>
    <scope>NUCLEOTIDE SEQUENCE</scope>
    <source>
        <strain evidence="1">CCFEE 5737</strain>
    </source>
</reference>
<dbReference type="Proteomes" id="UP001186974">
    <property type="component" value="Unassembled WGS sequence"/>
</dbReference>
<proteinExistence type="predicted"/>
<dbReference type="EMBL" id="JAWDJW010008094">
    <property type="protein sequence ID" value="KAK3061065.1"/>
    <property type="molecule type" value="Genomic_DNA"/>
</dbReference>
<name>A0ACC3D3A4_9PEZI</name>
<comment type="caution">
    <text evidence="1">The sequence shown here is derived from an EMBL/GenBank/DDBJ whole genome shotgun (WGS) entry which is preliminary data.</text>
</comment>
<organism evidence="1 2">
    <name type="scientific">Coniosporium uncinatum</name>
    <dbReference type="NCBI Taxonomy" id="93489"/>
    <lineage>
        <taxon>Eukaryota</taxon>
        <taxon>Fungi</taxon>
        <taxon>Dikarya</taxon>
        <taxon>Ascomycota</taxon>
        <taxon>Pezizomycotina</taxon>
        <taxon>Dothideomycetes</taxon>
        <taxon>Dothideomycetes incertae sedis</taxon>
        <taxon>Coniosporium</taxon>
    </lineage>
</organism>
<sequence length="360" mass="40238">MQGFNMGRYVPPEALDAGLSGNQASGKGHALGARARKIGQGILTVRFEMPFATWCSHCEQQSGKPVIIGQGVRFNAEKKKVGNYHSTSIWAFRMKHSICGGVIEIRTDPKAADYIVHEGGKRRDYGKDEDTVGKFGGEILTEEERDRRRTDAFAALEGKVGDKERAKEETDRVRELYAWREKQWEDPYTVNQNLRRPFRAERKVLQRKAKETEDLKDRFGLGMDLLEESEADRTTARFVEFGVTDSEDRDAEKARSKPLFALPEPETKTKLPGNRKQTKAEAKAVRHRTMLHAELTGNTRAAMDPFLTGVGSKSASLKPRIPGLRRKEASTAVSVMEDVAPLPAVSVTKATKALVNYDSD</sequence>
<evidence type="ECO:0000313" key="2">
    <source>
        <dbReference type="Proteomes" id="UP001186974"/>
    </source>
</evidence>
<keyword evidence="2" id="KW-1185">Reference proteome</keyword>
<protein>
    <submittedName>
        <fullName evidence="1">Uncharacterized protein</fullName>
    </submittedName>
</protein>